<keyword evidence="1" id="KW-0256">Endoplasmic reticulum</keyword>
<feature type="transmembrane region" description="Helical" evidence="1">
    <location>
        <begin position="154"/>
        <end position="173"/>
    </location>
</feature>
<evidence type="ECO:0000313" key="4">
    <source>
        <dbReference type="Proteomes" id="UP001642501"/>
    </source>
</evidence>
<keyword evidence="1" id="KW-0812">Transmembrane</keyword>
<dbReference type="PANTHER" id="PTHR14624:SF0">
    <property type="entry name" value="POLYPRENOL REDUCTASE"/>
    <property type="match status" value="1"/>
</dbReference>
<protein>
    <recommendedName>
        <fullName evidence="1">Polyprenal reductase</fullName>
        <ecNumber evidence="1">1.3.1.94</ecNumber>
    </recommendedName>
</protein>
<keyword evidence="1" id="KW-0521">NADP</keyword>
<keyword evidence="1" id="KW-1133">Transmembrane helix</keyword>
<comment type="caution">
    <text evidence="1">Lacks conserved residue(s) required for the propagation of feature annotation.</text>
</comment>
<dbReference type="InterPro" id="IPR039698">
    <property type="entry name" value="Dfg10/SRD5A3"/>
</dbReference>
<proteinExistence type="inferred from homology"/>
<feature type="region of interest" description="Disordered" evidence="2">
    <location>
        <begin position="17"/>
        <end position="43"/>
    </location>
</feature>
<evidence type="ECO:0000256" key="2">
    <source>
        <dbReference type="SAM" id="MobiDB-lite"/>
    </source>
</evidence>
<dbReference type="EMBL" id="CAWUOM010000054">
    <property type="protein sequence ID" value="CAK7269089.1"/>
    <property type="molecule type" value="Genomic_DNA"/>
</dbReference>
<dbReference type="PROSITE" id="PS50244">
    <property type="entry name" value="S5A_REDUCTASE"/>
    <property type="match status" value="1"/>
</dbReference>
<keyword evidence="1" id="KW-0472">Membrane</keyword>
<comment type="caution">
    <text evidence="3">The sequence shown here is derived from an EMBL/GenBank/DDBJ whole genome shotgun (WGS) entry which is preliminary data.</text>
</comment>
<organism evidence="3 4">
    <name type="scientific">Sporothrix epigloea</name>
    <dbReference type="NCBI Taxonomy" id="1892477"/>
    <lineage>
        <taxon>Eukaryota</taxon>
        <taxon>Fungi</taxon>
        <taxon>Dikarya</taxon>
        <taxon>Ascomycota</taxon>
        <taxon>Pezizomycotina</taxon>
        <taxon>Sordariomycetes</taxon>
        <taxon>Sordariomycetidae</taxon>
        <taxon>Ophiostomatales</taxon>
        <taxon>Ophiostomataceae</taxon>
        <taxon>Sporothrix</taxon>
    </lineage>
</organism>
<comment type="function">
    <text evidence="1">Plays a key role in early steps of protein N-linked glycosylation by being involved in the conversion of polyprenol into dolichol. Acts as a polyprenal reductase that mediates the reduction of polyprenal into dolichal in a NADP-dependent mechanism. Dolichols are required for the synthesis of dolichol-linked monosaccharides and the oligosaccharide precursor used for N-glycosylation.</text>
</comment>
<comment type="catalytic activity">
    <reaction evidence="1">
        <text>a di-trans,poly-cis-dolichal + NADP(+) = a di-trans,poly-cis-polyprenal + NADPH + H(+)</text>
        <dbReference type="Rhea" id="RHEA:80727"/>
        <dbReference type="Rhea" id="RHEA-COMP:19536"/>
        <dbReference type="Rhea" id="RHEA-COMP:19537"/>
        <dbReference type="ChEBI" id="CHEBI:15378"/>
        <dbReference type="ChEBI" id="CHEBI:57783"/>
        <dbReference type="ChEBI" id="CHEBI:58349"/>
        <dbReference type="ChEBI" id="CHEBI:231623"/>
        <dbReference type="ChEBI" id="CHEBI:231637"/>
        <dbReference type="EC" id="1.3.1.94"/>
    </reaction>
    <physiologicalReaction direction="right-to-left" evidence="1">
        <dbReference type="Rhea" id="RHEA:80729"/>
    </physiologicalReaction>
</comment>
<feature type="transmembrane region" description="Helical" evidence="1">
    <location>
        <begin position="201"/>
        <end position="220"/>
    </location>
</feature>
<evidence type="ECO:0000256" key="1">
    <source>
        <dbReference type="RuleBase" id="RU367081"/>
    </source>
</evidence>
<dbReference type="Proteomes" id="UP001642501">
    <property type="component" value="Unassembled WGS sequence"/>
</dbReference>
<accession>A0ABP0DLE4</accession>
<comment type="subcellular location">
    <subcellularLocation>
        <location evidence="1">Endoplasmic reticulum membrane</location>
    </subcellularLocation>
</comment>
<feature type="transmembrane region" description="Helical" evidence="1">
    <location>
        <begin position="63"/>
        <end position="83"/>
    </location>
</feature>
<evidence type="ECO:0000313" key="3">
    <source>
        <dbReference type="EMBL" id="CAK7269089.1"/>
    </source>
</evidence>
<keyword evidence="4" id="KW-1185">Reference proteome</keyword>
<reference evidence="3 4" key="1">
    <citation type="submission" date="2024-01" db="EMBL/GenBank/DDBJ databases">
        <authorList>
            <person name="Allen C."/>
            <person name="Tagirdzhanova G."/>
        </authorList>
    </citation>
    <scope>NUCLEOTIDE SEQUENCE [LARGE SCALE GENOMIC DNA]</scope>
    <source>
        <strain evidence="3 4">CBS 573.63</strain>
    </source>
</reference>
<keyword evidence="1" id="KW-0560">Oxidoreductase</keyword>
<dbReference type="EC" id="1.3.1.94" evidence="1"/>
<sequence>MLLTVLPAAAQQHVLDYGPRTAKRANPTDEAQDNNKDQSNSEPSAWMRTLATIGPYLQVPHSWFISFYVFYLVCSASWATQWWTWSQALPGSRGADNLLGRIVARQQAADIGTAATSMHLAQVYVAFALEMLQTGRRSYEYLCVFRPSKAKMNVAHFLMGFLYYAIMSVAVWVEGSQEIMSAKQRGYEQTSYLDKETLAKIVVGTALFLLAWTGQFLCHVQLSGLKKYSMPEEGLFRYLISPHYTEPGSDGRPHQEMV</sequence>
<comment type="similarity">
    <text evidence="1">Belongs to the steroid 5-alpha reductase family. Polyprenal reductase subfamily.</text>
</comment>
<dbReference type="PANTHER" id="PTHR14624">
    <property type="entry name" value="DFG10 PROTEIN"/>
    <property type="match status" value="1"/>
</dbReference>
<gene>
    <name evidence="3" type="ORF">SEPCBS57363_003427</name>
</gene>
<comment type="pathway">
    <text evidence="1">Protein modification; protein glycosylation.</text>
</comment>
<name>A0ABP0DLE4_9PEZI</name>